<protein>
    <recommendedName>
        <fullName evidence="4">Secreted protein</fullName>
    </recommendedName>
</protein>
<sequence>MRTPASARLLCVLASSLVLVAGMAAPALAAKGGGGTSGKPGRTTTTVLTGAAAIRAAHDATCPLVVEATDCSSLTVNIVDAGNTGWAAQASPATATVTYNSYYAASQADWALVVAHEVGGHVDAWNEIVAAVGTTQAWTDYYDLDGFAASWAPARWSATTGTTRAFTSTDAKEAYLDCAGPVAHGYRANYLYLWGLTTTAQQQTFCQGADAVMTSALTSVRG</sequence>
<feature type="chain" id="PRO_5014665559" description="Secreted protein" evidence="1">
    <location>
        <begin position="30"/>
        <end position="222"/>
    </location>
</feature>
<name>A0A2N3YHF4_9MICO</name>
<dbReference type="RefSeq" id="WP_101394856.1">
    <property type="nucleotide sequence ID" value="NZ_PJNE01000001.1"/>
</dbReference>
<proteinExistence type="predicted"/>
<accession>A0A2N3YHF4</accession>
<keyword evidence="3" id="KW-1185">Reference proteome</keyword>
<dbReference type="AlphaFoldDB" id="A0A2N3YHF4"/>
<reference evidence="2 3" key="1">
    <citation type="submission" date="2017-12" db="EMBL/GenBank/DDBJ databases">
        <title>Sequencing the genomes of 1000 Actinobacteria strains.</title>
        <authorList>
            <person name="Klenk H.-P."/>
        </authorList>
    </citation>
    <scope>NUCLEOTIDE SEQUENCE [LARGE SCALE GENOMIC DNA]</scope>
    <source>
        <strain evidence="2 3">DSM 12806</strain>
    </source>
</reference>
<dbReference type="Proteomes" id="UP000233781">
    <property type="component" value="Unassembled WGS sequence"/>
</dbReference>
<organism evidence="2 3">
    <name type="scientific">Phycicoccus duodecadis</name>
    <dbReference type="NCBI Taxonomy" id="173053"/>
    <lineage>
        <taxon>Bacteria</taxon>
        <taxon>Bacillati</taxon>
        <taxon>Actinomycetota</taxon>
        <taxon>Actinomycetes</taxon>
        <taxon>Micrococcales</taxon>
        <taxon>Intrasporangiaceae</taxon>
        <taxon>Phycicoccus</taxon>
    </lineage>
</organism>
<comment type="caution">
    <text evidence="2">The sequence shown here is derived from an EMBL/GenBank/DDBJ whole genome shotgun (WGS) entry which is preliminary data.</text>
</comment>
<keyword evidence="1" id="KW-0732">Signal</keyword>
<evidence type="ECO:0000313" key="2">
    <source>
        <dbReference type="EMBL" id="PKW26261.1"/>
    </source>
</evidence>
<gene>
    <name evidence="2" type="ORF">ATL31_1067</name>
</gene>
<evidence type="ECO:0000313" key="3">
    <source>
        <dbReference type="Proteomes" id="UP000233781"/>
    </source>
</evidence>
<evidence type="ECO:0000256" key="1">
    <source>
        <dbReference type="SAM" id="SignalP"/>
    </source>
</evidence>
<dbReference type="OrthoDB" id="9838124at2"/>
<feature type="signal peptide" evidence="1">
    <location>
        <begin position="1"/>
        <end position="29"/>
    </location>
</feature>
<evidence type="ECO:0008006" key="4">
    <source>
        <dbReference type="Google" id="ProtNLM"/>
    </source>
</evidence>
<dbReference type="EMBL" id="PJNE01000001">
    <property type="protein sequence ID" value="PKW26261.1"/>
    <property type="molecule type" value="Genomic_DNA"/>
</dbReference>